<keyword evidence="2 4" id="KW-0413">Isomerase</keyword>
<evidence type="ECO:0000313" key="4">
    <source>
        <dbReference type="EMBL" id="GFP19539.1"/>
    </source>
</evidence>
<dbReference type="Proteomes" id="UP000574717">
    <property type="component" value="Unassembled WGS sequence"/>
</dbReference>
<dbReference type="PROSITE" id="PS51464">
    <property type="entry name" value="SIS"/>
    <property type="match status" value="1"/>
</dbReference>
<dbReference type="GO" id="GO:0005975">
    <property type="term" value="P:carbohydrate metabolic process"/>
    <property type="evidence" value="ECO:0007669"/>
    <property type="project" value="InterPro"/>
</dbReference>
<dbReference type="NCBIfam" id="TIGR02128">
    <property type="entry name" value="G6PI_arch"/>
    <property type="match status" value="1"/>
</dbReference>
<dbReference type="Gene3D" id="3.40.50.10490">
    <property type="entry name" value="Glucose-6-phosphate isomerase like protein, domain 1"/>
    <property type="match status" value="2"/>
</dbReference>
<gene>
    <name evidence="4" type="ORF">HKBW3S03_01044</name>
</gene>
<dbReference type="InterPro" id="IPR001347">
    <property type="entry name" value="SIS_dom"/>
</dbReference>
<name>A0A6V8NGV9_9ACTN</name>
<accession>A0A6V8NGV9</accession>
<dbReference type="InterPro" id="IPR046348">
    <property type="entry name" value="SIS_dom_sf"/>
</dbReference>
<comment type="caution">
    <text evidence="4">The sequence shown here is derived from an EMBL/GenBank/DDBJ whole genome shotgun (WGS) entry which is preliminary data.</text>
</comment>
<dbReference type="CDD" id="cd05637">
    <property type="entry name" value="SIS_PGI_PMI_2"/>
    <property type="match status" value="1"/>
</dbReference>
<evidence type="ECO:0000256" key="1">
    <source>
        <dbReference type="ARBA" id="ARBA00010523"/>
    </source>
</evidence>
<dbReference type="RefSeq" id="WP_176236972.1">
    <property type="nucleotide sequence ID" value="NZ_BLRU01000094.1"/>
</dbReference>
<dbReference type="GO" id="GO:0004476">
    <property type="term" value="F:mannose-6-phosphate isomerase activity"/>
    <property type="evidence" value="ECO:0007669"/>
    <property type="project" value="InterPro"/>
</dbReference>
<dbReference type="SUPFAM" id="SSF53697">
    <property type="entry name" value="SIS domain"/>
    <property type="match status" value="1"/>
</dbReference>
<dbReference type="NCBIfam" id="NF006426">
    <property type="entry name" value="PRK08674.1-6"/>
    <property type="match status" value="1"/>
</dbReference>
<comment type="similarity">
    <text evidence="1">Belongs to the PGI/PMI family.</text>
</comment>
<reference evidence="4 5" key="1">
    <citation type="journal article" date="2020" name="Front. Microbiol.">
        <title>Single-cell genomics of novel Actinobacteria with the Wood-Ljungdahl pathway discovered in a serpentinizing system.</title>
        <authorList>
            <person name="Merino N."/>
            <person name="Kawai M."/>
            <person name="Boyd E.S."/>
            <person name="Colman D.R."/>
            <person name="McGlynn S.E."/>
            <person name="Nealson K.H."/>
            <person name="Kurokawa K."/>
            <person name="Hongoh Y."/>
        </authorList>
    </citation>
    <scope>NUCLEOTIDE SEQUENCE [LARGE SCALE GENOMIC DNA]</scope>
    <source>
        <strain evidence="4 5">S03</strain>
    </source>
</reference>
<evidence type="ECO:0000259" key="3">
    <source>
        <dbReference type="PROSITE" id="PS51464"/>
    </source>
</evidence>
<dbReference type="AlphaFoldDB" id="A0A6V8NGV9"/>
<sequence length="360" mass="39514">MSGDREDILDNYQEIRKIDVQGMLEIVEDFPNQCIQAVEIAKGTDFSGVSGPFSCLLVQGVGGSGVSGDLVKALVEEALEVPFLVNKRYGTPGFVGESTLVFAVSYSGNTEETLIPLRDILFRGAELICLTSGGQLADFARQNGKVLIELPGGLQPRAAIGYLFLPLLLSLSELGIFKIEEADLEESLEVLSDMAEELAFRTPARDNQAKKLAALLWGKLPIAYGSEGISGAAALRWKCQFNENSKIPSFWNSFPELNHNETVGWELLKDITRRFALVLLQDKKGRVRNAQRMEITKELVKKQFGLVTAVKARGESPLAQLLSLIYLGDVTSVYLAILNEVDPTPVERIRALKENLARLG</sequence>
<dbReference type="InterPro" id="IPR019490">
    <property type="entry name" value="Glu6P/Mann6P_isomerase_C"/>
</dbReference>
<dbReference type="NCBIfam" id="NF006423">
    <property type="entry name" value="PRK08674.1-2"/>
    <property type="match status" value="1"/>
</dbReference>
<dbReference type="EMBL" id="BLRU01000094">
    <property type="protein sequence ID" value="GFP19539.1"/>
    <property type="molecule type" value="Genomic_DNA"/>
</dbReference>
<dbReference type="GO" id="GO:0004347">
    <property type="term" value="F:glucose-6-phosphate isomerase activity"/>
    <property type="evidence" value="ECO:0007669"/>
    <property type="project" value="InterPro"/>
</dbReference>
<proteinExistence type="inferred from homology"/>
<feature type="domain" description="SIS" evidence="3">
    <location>
        <begin position="36"/>
        <end position="182"/>
    </location>
</feature>
<evidence type="ECO:0000256" key="2">
    <source>
        <dbReference type="ARBA" id="ARBA00023235"/>
    </source>
</evidence>
<dbReference type="GO" id="GO:0097367">
    <property type="term" value="F:carbohydrate derivative binding"/>
    <property type="evidence" value="ECO:0007669"/>
    <property type="project" value="InterPro"/>
</dbReference>
<evidence type="ECO:0000313" key="5">
    <source>
        <dbReference type="Proteomes" id="UP000574717"/>
    </source>
</evidence>
<dbReference type="GO" id="GO:1901135">
    <property type="term" value="P:carbohydrate derivative metabolic process"/>
    <property type="evidence" value="ECO:0007669"/>
    <property type="project" value="InterPro"/>
</dbReference>
<protein>
    <submittedName>
        <fullName evidence="4">Glucose/mannose-6-phosphate isomerase</fullName>
    </submittedName>
</protein>
<organism evidence="4 5">
    <name type="scientific">Candidatus Hakubella thermalkaliphila</name>
    <dbReference type="NCBI Taxonomy" id="2754717"/>
    <lineage>
        <taxon>Bacteria</taxon>
        <taxon>Bacillati</taxon>
        <taxon>Actinomycetota</taxon>
        <taxon>Actinomycetota incertae sedis</taxon>
        <taxon>Candidatus Hakubellales</taxon>
        <taxon>Candidatus Hakubellaceae</taxon>
        <taxon>Candidatus Hakubella</taxon>
    </lineage>
</organism>
<dbReference type="Pfam" id="PF10432">
    <property type="entry name" value="bact-PGI_C"/>
    <property type="match status" value="1"/>
</dbReference>